<dbReference type="Proteomes" id="UP000266196">
    <property type="component" value="Unassembled WGS sequence"/>
</dbReference>
<accession>A0A397FKD7</accession>
<feature type="region of interest" description="Disordered" evidence="1">
    <location>
        <begin position="210"/>
        <end position="268"/>
    </location>
</feature>
<proteinExistence type="predicted"/>
<dbReference type="AlphaFoldDB" id="A0A397FKD7"/>
<reference evidence="4 5" key="1">
    <citation type="submission" date="2018-08" db="EMBL/GenBank/DDBJ databases">
        <title>Aphanomyces genome sequencing and annotation.</title>
        <authorList>
            <person name="Minardi D."/>
            <person name="Oidtmann B."/>
            <person name="Van Der Giezen M."/>
            <person name="Studholme D.J."/>
        </authorList>
    </citation>
    <scope>NUCLEOTIDE SEQUENCE [LARGE SCALE GENOMIC DNA]</scope>
    <source>
        <strain evidence="3 4">197901</strain>
        <strain evidence="2 5">FDL457</strain>
    </source>
</reference>
<dbReference type="Proteomes" id="UP000286510">
    <property type="component" value="Unassembled WGS sequence"/>
</dbReference>
<gene>
    <name evidence="2" type="ORF">DYB26_008768</name>
    <name evidence="3" type="ORF">DYB31_009343</name>
</gene>
<comment type="caution">
    <text evidence="3">The sequence shown here is derived from an EMBL/GenBank/DDBJ whole genome shotgun (WGS) entry which is preliminary data.</text>
</comment>
<evidence type="ECO:0000313" key="2">
    <source>
        <dbReference type="EMBL" id="RHY82619.1"/>
    </source>
</evidence>
<evidence type="ECO:0000313" key="4">
    <source>
        <dbReference type="Proteomes" id="UP000266196"/>
    </source>
</evidence>
<organism evidence="3 4">
    <name type="scientific">Aphanomyces astaci</name>
    <name type="common">Crayfish plague agent</name>
    <dbReference type="NCBI Taxonomy" id="112090"/>
    <lineage>
        <taxon>Eukaryota</taxon>
        <taxon>Sar</taxon>
        <taxon>Stramenopiles</taxon>
        <taxon>Oomycota</taxon>
        <taxon>Saprolegniomycetes</taxon>
        <taxon>Saprolegniales</taxon>
        <taxon>Verrucalvaceae</taxon>
        <taxon>Aphanomyces</taxon>
    </lineage>
</organism>
<sequence>RSETDTYEDQLKAQAQRLGHTWHRSSVGWMESTNRDLLQSIYEFEWGIEPKDLTEYQYRCKIMDIIEAPPTKWTPKKADMEKYFQYLKMDKQVVTSRLVTFMANVKRAVDKNGIERHLESDLMMKTFIKVVASKITPADLRFRVEENMRTVKVEDVKAFAKILKQQFERGFDAELLERQQHASEKKRGRDDDKPEGLYGRRCFKYAKKDGYDKRGSKDVDRPGSKKRLVSTVAEKTVAPSDQLGKRFHSRSKTSPKATADETDDETTDMTPDFWGEVLNPSCMCMKTTKNTDGSAWMTFMVPSCSDTGAEENVLPKPMLEELLQQRPNLKMVTLMEPLVGQLCNNTAFKADAYVDIDLKIQTKAGPVKIPGKARCCKKSYSIDEKRKLLAMFTATSHRKFCAEHGIPRSTWIDWQKRRTELATTRRNAKREPLRPSLGS</sequence>
<protein>
    <submittedName>
        <fullName evidence="3">Uncharacterized protein</fullName>
    </submittedName>
</protein>
<evidence type="ECO:0000313" key="3">
    <source>
        <dbReference type="EMBL" id="RHZ31199.1"/>
    </source>
</evidence>
<feature type="non-terminal residue" evidence="3">
    <location>
        <position position="1"/>
    </location>
</feature>
<evidence type="ECO:0000256" key="1">
    <source>
        <dbReference type="SAM" id="MobiDB-lite"/>
    </source>
</evidence>
<dbReference type="EMBL" id="QUTF01026087">
    <property type="protein sequence ID" value="RHY82619.1"/>
    <property type="molecule type" value="Genomic_DNA"/>
</dbReference>
<name>A0A397FKD7_APHAT</name>
<feature type="compositionally biased region" description="Basic and acidic residues" evidence="1">
    <location>
        <begin position="210"/>
        <end position="223"/>
    </location>
</feature>
<dbReference type="VEuPathDB" id="FungiDB:H257_02849"/>
<dbReference type="EMBL" id="QUTE01006911">
    <property type="protein sequence ID" value="RHZ31199.1"/>
    <property type="molecule type" value="Genomic_DNA"/>
</dbReference>
<evidence type="ECO:0000313" key="5">
    <source>
        <dbReference type="Proteomes" id="UP000286510"/>
    </source>
</evidence>